<sequence length="350" mass="39888">MPVEDYGVWKAHPVYHVVERRKDDLKSPHLSLYFHDLDTGTPRYDSTFTREDKEIQGLYRATINIKSGLGDPHDSRLVYWVNHQIDQNPLADELAELKYGFHRGTDQMQNECSLDYIRNSLFNTSDGRLLPHEVAGQFNDIIDVLEPNIQQAILENADVYLFGSRYNNGKAMHKMHMNQGNIRKYRWDDGVFQDGGLIIHFQRTNLWIGFFIGFASQAVHTNDQTGHAITGVMWSDFLRPDIIEESVVIHEAYVNPANSTPRSVTLSNKTNRAVSLDHWTIRNKAGDIQILPDNVSLRPRIDQPFHLPDCPLSDHGDTIILANEQGMKIDGVSYSSKQAGIKGRPIVFAH</sequence>
<evidence type="ECO:0000313" key="1">
    <source>
        <dbReference type="EMBL" id="CEL04125.1"/>
    </source>
</evidence>
<evidence type="ECO:0008006" key="3">
    <source>
        <dbReference type="Google" id="ProtNLM"/>
    </source>
</evidence>
<gene>
    <name evidence="1" type="ORF">ASPCAL05257</name>
</gene>
<dbReference type="Proteomes" id="UP000054771">
    <property type="component" value="Unassembled WGS sequence"/>
</dbReference>
<dbReference type="InterPro" id="IPR036415">
    <property type="entry name" value="Lamin_tail_dom_sf"/>
</dbReference>
<dbReference type="SUPFAM" id="SSF74853">
    <property type="entry name" value="Lamin A/C globular tail domain"/>
    <property type="match status" value="1"/>
</dbReference>
<dbReference type="OrthoDB" id="2580841at2759"/>
<protein>
    <recommendedName>
        <fullName evidence="3">LTD domain-containing protein</fullName>
    </recommendedName>
</protein>
<evidence type="ECO:0000313" key="2">
    <source>
        <dbReference type="Proteomes" id="UP000054771"/>
    </source>
</evidence>
<proteinExistence type="predicted"/>
<dbReference type="EMBL" id="CDMC01000004">
    <property type="protein sequence ID" value="CEL04125.1"/>
    <property type="molecule type" value="Genomic_DNA"/>
</dbReference>
<dbReference type="AlphaFoldDB" id="A0A0U5FZP0"/>
<reference evidence="2" key="1">
    <citation type="journal article" date="2016" name="Genome Announc.">
        <title>Draft genome sequences of fungus Aspergillus calidoustus.</title>
        <authorList>
            <person name="Horn F."/>
            <person name="Linde J."/>
            <person name="Mattern D.J."/>
            <person name="Walther G."/>
            <person name="Guthke R."/>
            <person name="Scherlach K."/>
            <person name="Martin K."/>
            <person name="Brakhage A.A."/>
            <person name="Petzke L."/>
            <person name="Valiante V."/>
        </authorList>
    </citation>
    <scope>NUCLEOTIDE SEQUENCE [LARGE SCALE GENOMIC DNA]</scope>
    <source>
        <strain evidence="2">SF006504</strain>
    </source>
</reference>
<accession>A0A0U5FZP0</accession>
<dbReference type="STRING" id="454130.A0A0U5FZP0"/>
<dbReference type="InterPro" id="IPR019268">
    <property type="entry name" value="DUF2278"/>
</dbReference>
<name>A0A0U5FZP0_ASPCI</name>
<dbReference type="Pfam" id="PF10042">
    <property type="entry name" value="DUF2278"/>
    <property type="match status" value="1"/>
</dbReference>
<organism evidence="1 2">
    <name type="scientific">Aspergillus calidoustus</name>
    <dbReference type="NCBI Taxonomy" id="454130"/>
    <lineage>
        <taxon>Eukaryota</taxon>
        <taxon>Fungi</taxon>
        <taxon>Dikarya</taxon>
        <taxon>Ascomycota</taxon>
        <taxon>Pezizomycotina</taxon>
        <taxon>Eurotiomycetes</taxon>
        <taxon>Eurotiomycetidae</taxon>
        <taxon>Eurotiales</taxon>
        <taxon>Aspergillaceae</taxon>
        <taxon>Aspergillus</taxon>
        <taxon>Aspergillus subgen. Nidulantes</taxon>
    </lineage>
</organism>
<keyword evidence="2" id="KW-1185">Reference proteome</keyword>